<dbReference type="InterPro" id="IPR015424">
    <property type="entry name" value="PyrdxlP-dep_Trfase"/>
</dbReference>
<dbReference type="Gene3D" id="3.40.640.10">
    <property type="entry name" value="Type I PLP-dependent aspartate aminotransferase-like (Major domain)"/>
    <property type="match status" value="1"/>
</dbReference>
<dbReference type="PANTHER" id="PTHR42885">
    <property type="entry name" value="HISTIDINOL-PHOSPHATE AMINOTRANSFERASE-RELATED"/>
    <property type="match status" value="1"/>
</dbReference>
<dbReference type="CDD" id="cd00609">
    <property type="entry name" value="AAT_like"/>
    <property type="match status" value="1"/>
</dbReference>
<organism evidence="4 5">
    <name type="scientific">Nocardioides endophyticus</name>
    <dbReference type="NCBI Taxonomy" id="1353775"/>
    <lineage>
        <taxon>Bacteria</taxon>
        <taxon>Bacillati</taxon>
        <taxon>Actinomycetota</taxon>
        <taxon>Actinomycetes</taxon>
        <taxon>Propionibacteriales</taxon>
        <taxon>Nocardioidaceae</taxon>
        <taxon>Nocardioides</taxon>
    </lineage>
</organism>
<keyword evidence="5" id="KW-1185">Reference proteome</keyword>
<sequence length="344" mass="36322">MPVADPGDRPLRHHGDAEVGTGLVDFAVNVYDGPRPAWLDAALRAGLDDAASYPSAGAAEAAIAARHGRDPSEVLATAGAAEAFSLVARLRPWRRPVVVHPQFTEPHAALLQAGHAVTEVVLAEPFELDPSAVPDDADLVVIGNPTNPTGVLHPAPAITALLRPGRVVVVDEAFMDAVPGEPATLTRHRDPRLLVIRSLTKHWGIPGVRAGYLLADARLVRELRDGQVPWSVASTASAAMIACSTDEAAVESRRRSGQIATWRRDLEESLSTMGIHHIPSQASFVLAQVGVGAHGALRDAGVAVRRADTFPGLDASWVRIAVRPPERNRSLLDALSALGPDALG</sequence>
<proteinExistence type="predicted"/>
<evidence type="ECO:0000313" key="5">
    <source>
        <dbReference type="Proteomes" id="UP001499882"/>
    </source>
</evidence>
<gene>
    <name evidence="4" type="primary">cobC</name>
    <name evidence="4" type="ORF">GCM10023350_31380</name>
</gene>
<dbReference type="PANTHER" id="PTHR42885:SF1">
    <property type="entry name" value="THREONINE-PHOSPHATE DECARBOXYLASE"/>
    <property type="match status" value="1"/>
</dbReference>
<evidence type="ECO:0000256" key="1">
    <source>
        <dbReference type="ARBA" id="ARBA00001933"/>
    </source>
</evidence>
<reference evidence="5" key="1">
    <citation type="journal article" date="2019" name="Int. J. Syst. Evol. Microbiol.">
        <title>The Global Catalogue of Microorganisms (GCM) 10K type strain sequencing project: providing services to taxonomists for standard genome sequencing and annotation.</title>
        <authorList>
            <consortium name="The Broad Institute Genomics Platform"/>
            <consortium name="The Broad Institute Genome Sequencing Center for Infectious Disease"/>
            <person name="Wu L."/>
            <person name="Ma J."/>
        </authorList>
    </citation>
    <scope>NUCLEOTIDE SEQUENCE [LARGE SCALE GENOMIC DNA]</scope>
    <source>
        <strain evidence="5">JCM 18532</strain>
    </source>
</reference>
<evidence type="ECO:0000313" key="4">
    <source>
        <dbReference type="EMBL" id="GAA4744412.1"/>
    </source>
</evidence>
<dbReference type="Gene3D" id="3.90.1150.10">
    <property type="entry name" value="Aspartate Aminotransferase, domain 1"/>
    <property type="match status" value="1"/>
</dbReference>
<dbReference type="Pfam" id="PF00155">
    <property type="entry name" value="Aminotran_1_2"/>
    <property type="match status" value="1"/>
</dbReference>
<comment type="cofactor">
    <cofactor evidence="1">
        <name>pyridoxal 5'-phosphate</name>
        <dbReference type="ChEBI" id="CHEBI:597326"/>
    </cofactor>
</comment>
<protein>
    <submittedName>
        <fullName evidence="4">Rv2231c family pyridoxal phosphate-dependent protein CobC</fullName>
    </submittedName>
</protein>
<dbReference type="Proteomes" id="UP001499882">
    <property type="component" value="Unassembled WGS sequence"/>
</dbReference>
<dbReference type="InterPro" id="IPR004839">
    <property type="entry name" value="Aminotransferase_I/II_large"/>
</dbReference>
<keyword evidence="2" id="KW-0663">Pyridoxal phosphate</keyword>
<dbReference type="InterPro" id="IPR015421">
    <property type="entry name" value="PyrdxlP-dep_Trfase_major"/>
</dbReference>
<dbReference type="NCBIfam" id="NF005915">
    <property type="entry name" value="PRK07908.1"/>
    <property type="match status" value="1"/>
</dbReference>
<feature type="domain" description="Aminotransferase class I/classII large" evidence="3">
    <location>
        <begin position="23"/>
        <end position="335"/>
    </location>
</feature>
<dbReference type="SUPFAM" id="SSF53383">
    <property type="entry name" value="PLP-dependent transferases"/>
    <property type="match status" value="1"/>
</dbReference>
<dbReference type="EMBL" id="BAABKN010000019">
    <property type="protein sequence ID" value="GAA4744412.1"/>
    <property type="molecule type" value="Genomic_DNA"/>
</dbReference>
<evidence type="ECO:0000256" key="2">
    <source>
        <dbReference type="ARBA" id="ARBA00022898"/>
    </source>
</evidence>
<evidence type="ECO:0000259" key="3">
    <source>
        <dbReference type="Pfam" id="PF00155"/>
    </source>
</evidence>
<name>A0ABP8Z277_9ACTN</name>
<comment type="caution">
    <text evidence="4">The sequence shown here is derived from an EMBL/GenBank/DDBJ whole genome shotgun (WGS) entry which is preliminary data.</text>
</comment>
<dbReference type="InterPro" id="IPR015422">
    <property type="entry name" value="PyrdxlP-dep_Trfase_small"/>
</dbReference>
<accession>A0ABP8Z277</accession>